<dbReference type="InterPro" id="IPR036852">
    <property type="entry name" value="Peptidase_S8/S53_dom_sf"/>
</dbReference>
<keyword evidence="7" id="KW-0732">Signal</keyword>
<feature type="signal peptide" evidence="7">
    <location>
        <begin position="1"/>
        <end position="17"/>
    </location>
</feature>
<dbReference type="SUPFAM" id="SSF54897">
    <property type="entry name" value="Protease propeptides/inhibitors"/>
    <property type="match status" value="1"/>
</dbReference>
<comment type="caution">
    <text evidence="10">The sequence shown here is derived from an EMBL/GenBank/DDBJ whole genome shotgun (WGS) entry which is preliminary data.</text>
</comment>
<dbReference type="CDD" id="cd04077">
    <property type="entry name" value="Peptidases_S8_PCSK9_ProteinaseK_like"/>
    <property type="match status" value="1"/>
</dbReference>
<evidence type="ECO:0000313" key="11">
    <source>
        <dbReference type="Proteomes" id="UP000310189"/>
    </source>
</evidence>
<dbReference type="InterPro" id="IPR023828">
    <property type="entry name" value="Peptidase_S8_Ser-AS"/>
</dbReference>
<feature type="domain" description="Peptidase S8/S53" evidence="8">
    <location>
        <begin position="172"/>
        <end position="416"/>
    </location>
</feature>
<proteinExistence type="inferred from homology"/>
<dbReference type="PRINTS" id="PR00723">
    <property type="entry name" value="SUBTILISIN"/>
</dbReference>
<keyword evidence="3 5" id="KW-0378">Hydrolase</keyword>
<protein>
    <recommendedName>
        <fullName evidence="12">Peptidase S8/S53 domain-containing protein</fullName>
    </recommendedName>
</protein>
<dbReference type="Proteomes" id="UP000310189">
    <property type="component" value="Unassembled WGS sequence"/>
</dbReference>
<dbReference type="AlphaFoldDB" id="A0A4T0FG05"/>
<evidence type="ECO:0000256" key="6">
    <source>
        <dbReference type="RuleBase" id="RU003355"/>
    </source>
</evidence>
<name>A0A4T0FG05_9BASI</name>
<dbReference type="Pfam" id="PF05922">
    <property type="entry name" value="Inhibitor_I9"/>
    <property type="match status" value="1"/>
</dbReference>
<dbReference type="PROSITE" id="PS00137">
    <property type="entry name" value="SUBTILASE_HIS"/>
    <property type="match status" value="1"/>
</dbReference>
<dbReference type="GO" id="GO:0006508">
    <property type="term" value="P:proteolysis"/>
    <property type="evidence" value="ECO:0007669"/>
    <property type="project" value="UniProtKB-KW"/>
</dbReference>
<dbReference type="Gene3D" id="3.30.70.80">
    <property type="entry name" value="Peptidase S8 propeptide/proteinase inhibitor I9"/>
    <property type="match status" value="1"/>
</dbReference>
<feature type="chain" id="PRO_5020641708" description="Peptidase S8/S53 domain-containing protein" evidence="7">
    <location>
        <begin position="18"/>
        <end position="486"/>
    </location>
</feature>
<dbReference type="InterPro" id="IPR000209">
    <property type="entry name" value="Peptidase_S8/S53_dom"/>
</dbReference>
<dbReference type="InterPro" id="IPR034193">
    <property type="entry name" value="PCSK9_ProteinaseK-like"/>
</dbReference>
<dbReference type="InterPro" id="IPR015500">
    <property type="entry name" value="Peptidase_S8_subtilisin-rel"/>
</dbReference>
<evidence type="ECO:0000256" key="1">
    <source>
        <dbReference type="ARBA" id="ARBA00011073"/>
    </source>
</evidence>
<dbReference type="OrthoDB" id="206201at2759"/>
<evidence type="ECO:0000256" key="2">
    <source>
        <dbReference type="ARBA" id="ARBA00022670"/>
    </source>
</evidence>
<keyword evidence="2 5" id="KW-0645">Protease</keyword>
<organism evidence="10 11">
    <name type="scientific">Wallemia hederae</name>
    <dbReference type="NCBI Taxonomy" id="1540922"/>
    <lineage>
        <taxon>Eukaryota</taxon>
        <taxon>Fungi</taxon>
        <taxon>Dikarya</taxon>
        <taxon>Basidiomycota</taxon>
        <taxon>Wallemiomycotina</taxon>
        <taxon>Wallemiomycetes</taxon>
        <taxon>Wallemiales</taxon>
        <taxon>Wallemiaceae</taxon>
        <taxon>Wallemia</taxon>
    </lineage>
</organism>
<keyword evidence="11" id="KW-1185">Reference proteome</keyword>
<keyword evidence="4 5" id="KW-0720">Serine protease</keyword>
<comment type="similarity">
    <text evidence="1 5 6">Belongs to the peptidase S8 family.</text>
</comment>
<evidence type="ECO:0000313" key="10">
    <source>
        <dbReference type="EMBL" id="TIA86949.1"/>
    </source>
</evidence>
<sequence length="486" mass="51655">MIIKPLALLSVAAAALATPIFTQELAPVHGEPHVQGLTDPRVHNSYIVVLKDGVETTSHHSHINSLLAKRSNGGRFGHVYNLEHAGESIFNGYAIHDVDEETINALRARPEVDHIERDSIVHTQEVYHGLDAEAEEDSVTQKNAPWGLARISHHDPLSLSTFNKYVYDPHGGEGVSVYVVDTGINTHHVEFEGRAHWGKTIPANDVDEDGNGHGSHCAGTIGSRKYGVAKKAELFAVKVLGSNGSGTMSDVVGGVLWAAQDAKRKADAAAEELRTTGKTSHKGSVANMSLGGGKSPSLDRAVNKAVESGLTFAVAAGNDDRDACDYSPASAEKAVTVGASTLWDERAYFSNVGKCVDIFAPGLNILSTWNSGPHSINTISGTSMASPHTAGALAYLLSLHSHAAHKSFSEELYNTALNTVFDTIGGFMPGWLDLFKPKPAAPISPPEPVSPAFLKKSLLDLAGRGYLTDVEQGSPNLLLFNNATKA</sequence>
<feature type="active site" description="Charge relay system" evidence="5">
    <location>
        <position position="213"/>
    </location>
</feature>
<evidence type="ECO:0000256" key="7">
    <source>
        <dbReference type="SAM" id="SignalP"/>
    </source>
</evidence>
<dbReference type="PROSITE" id="PS00136">
    <property type="entry name" value="SUBTILASE_ASP"/>
    <property type="match status" value="1"/>
</dbReference>
<feature type="domain" description="Inhibitor I9" evidence="9">
    <location>
        <begin position="45"/>
        <end position="124"/>
    </location>
</feature>
<evidence type="ECO:0000259" key="9">
    <source>
        <dbReference type="Pfam" id="PF05922"/>
    </source>
</evidence>
<feature type="active site" description="Charge relay system" evidence="5">
    <location>
        <position position="181"/>
    </location>
</feature>
<evidence type="ECO:0000256" key="5">
    <source>
        <dbReference type="PROSITE-ProRule" id="PRU01240"/>
    </source>
</evidence>
<evidence type="ECO:0000256" key="4">
    <source>
        <dbReference type="ARBA" id="ARBA00022825"/>
    </source>
</evidence>
<accession>A0A4T0FG05</accession>
<dbReference type="Pfam" id="PF00082">
    <property type="entry name" value="Peptidase_S8"/>
    <property type="match status" value="1"/>
</dbReference>
<gene>
    <name evidence="10" type="ORF">E3P99_03497</name>
</gene>
<evidence type="ECO:0008006" key="12">
    <source>
        <dbReference type="Google" id="ProtNLM"/>
    </source>
</evidence>
<dbReference type="InterPro" id="IPR022398">
    <property type="entry name" value="Peptidase_S8_His-AS"/>
</dbReference>
<dbReference type="PROSITE" id="PS51892">
    <property type="entry name" value="SUBTILASE"/>
    <property type="match status" value="1"/>
</dbReference>
<dbReference type="SUPFAM" id="SSF52743">
    <property type="entry name" value="Subtilisin-like"/>
    <property type="match status" value="1"/>
</dbReference>
<dbReference type="PANTHER" id="PTHR43806">
    <property type="entry name" value="PEPTIDASE S8"/>
    <property type="match status" value="1"/>
</dbReference>
<dbReference type="GO" id="GO:0004252">
    <property type="term" value="F:serine-type endopeptidase activity"/>
    <property type="evidence" value="ECO:0007669"/>
    <property type="project" value="UniProtKB-UniRule"/>
</dbReference>
<dbReference type="Gene3D" id="3.40.50.200">
    <property type="entry name" value="Peptidase S8/S53 domain"/>
    <property type="match status" value="1"/>
</dbReference>
<dbReference type="PROSITE" id="PS00138">
    <property type="entry name" value="SUBTILASE_SER"/>
    <property type="match status" value="1"/>
</dbReference>
<evidence type="ECO:0000259" key="8">
    <source>
        <dbReference type="Pfam" id="PF00082"/>
    </source>
</evidence>
<dbReference type="InterPro" id="IPR023827">
    <property type="entry name" value="Peptidase_S8_Asp-AS"/>
</dbReference>
<reference evidence="10 11" key="1">
    <citation type="submission" date="2019-03" db="EMBL/GenBank/DDBJ databases">
        <title>Sequencing 23 genomes of Wallemia ichthyophaga.</title>
        <authorList>
            <person name="Gostincar C."/>
        </authorList>
    </citation>
    <scope>NUCLEOTIDE SEQUENCE [LARGE SCALE GENOMIC DNA]</scope>
    <source>
        <strain evidence="10 11">EXF-5753</strain>
    </source>
</reference>
<dbReference type="GO" id="GO:0005615">
    <property type="term" value="C:extracellular space"/>
    <property type="evidence" value="ECO:0007669"/>
    <property type="project" value="TreeGrafter"/>
</dbReference>
<evidence type="ECO:0000256" key="3">
    <source>
        <dbReference type="ARBA" id="ARBA00022801"/>
    </source>
</evidence>
<dbReference type="InterPro" id="IPR037045">
    <property type="entry name" value="S8pro/Inhibitor_I9_sf"/>
</dbReference>
<feature type="active site" description="Charge relay system" evidence="5">
    <location>
        <position position="383"/>
    </location>
</feature>
<dbReference type="EMBL" id="SPNW01000070">
    <property type="protein sequence ID" value="TIA86949.1"/>
    <property type="molecule type" value="Genomic_DNA"/>
</dbReference>
<dbReference type="InterPro" id="IPR010259">
    <property type="entry name" value="S8pro/Inhibitor_I9"/>
</dbReference>
<dbReference type="PANTHER" id="PTHR43806:SF11">
    <property type="entry name" value="CEREVISIN-RELATED"/>
    <property type="match status" value="1"/>
</dbReference>
<dbReference type="InterPro" id="IPR050131">
    <property type="entry name" value="Peptidase_S8_subtilisin-like"/>
</dbReference>